<dbReference type="GO" id="GO:0005840">
    <property type="term" value="C:ribosome"/>
    <property type="evidence" value="ECO:0007669"/>
    <property type="project" value="UniProtKB-KW"/>
</dbReference>
<dbReference type="OrthoDB" id="756370at2759"/>
<reference evidence="7" key="2">
    <citation type="journal article" date="2021" name="Sci. Data">
        <title>Chromosome-scale genome sequencing, assembly and annotation of six genomes from subfamily Leishmaniinae.</title>
        <authorList>
            <person name="Almutairi H."/>
            <person name="Urbaniak M.D."/>
            <person name="Bates M.D."/>
            <person name="Jariyapan N."/>
            <person name="Kwakye-Nuako G."/>
            <person name="Thomaz Soccol V."/>
            <person name="Al-Salem W.S."/>
            <person name="Dillon R.J."/>
            <person name="Bates P.A."/>
            <person name="Gatherer D."/>
        </authorList>
    </citation>
    <scope>NUCLEOTIDE SEQUENCE [LARGE SCALE GENOMIC DNA]</scope>
</reference>
<evidence type="ECO:0000313" key="6">
    <source>
        <dbReference type="EMBL" id="KAG5486766.1"/>
    </source>
</evidence>
<evidence type="ECO:0000256" key="2">
    <source>
        <dbReference type="ARBA" id="ARBA00022737"/>
    </source>
</evidence>
<keyword evidence="1 4" id="KW-0853">WD repeat</keyword>
<keyword evidence="3" id="KW-0687">Ribonucleoprotein</keyword>
<dbReference type="PROSITE" id="PS00678">
    <property type="entry name" value="WD_REPEATS_1"/>
    <property type="match status" value="1"/>
</dbReference>
<dbReference type="Gene3D" id="2.130.10.10">
    <property type="entry name" value="YVTN repeat-like/Quinoprotein amine dehydrogenase"/>
    <property type="match status" value="1"/>
</dbReference>
<reference evidence="7" key="1">
    <citation type="journal article" date="2021" name="Microbiol. Resour. Announc.">
        <title>LGAAP: Leishmaniinae Genome Assembly and Annotation Pipeline.</title>
        <authorList>
            <person name="Almutairi H."/>
            <person name="Urbaniak M.D."/>
            <person name="Bates M.D."/>
            <person name="Jariyapan N."/>
            <person name="Kwakye-Nuako G."/>
            <person name="Thomaz-Soccol V."/>
            <person name="Al-Salem W.S."/>
            <person name="Dillon R.J."/>
            <person name="Bates P.A."/>
            <person name="Gatherer D."/>
        </authorList>
    </citation>
    <scope>NUCLEOTIDE SEQUENCE [LARGE SCALE GENOMIC DNA]</scope>
</reference>
<dbReference type="InterPro" id="IPR015943">
    <property type="entry name" value="WD40/YVTN_repeat-like_dom_sf"/>
</dbReference>
<accession>A0A836H4M5</accession>
<dbReference type="SMART" id="SM00320">
    <property type="entry name" value="WD40"/>
    <property type="match status" value="3"/>
</dbReference>
<evidence type="ECO:0000256" key="3">
    <source>
        <dbReference type="ARBA" id="ARBA00022980"/>
    </source>
</evidence>
<dbReference type="GeneID" id="92517879"/>
<dbReference type="InterPro" id="IPR001680">
    <property type="entry name" value="WD40_rpt"/>
</dbReference>
<dbReference type="SUPFAM" id="SSF50998">
    <property type="entry name" value="Quinoprotein alcohol dehydrogenase-like"/>
    <property type="match status" value="1"/>
</dbReference>
<dbReference type="RefSeq" id="XP_067181223.1">
    <property type="nucleotide sequence ID" value="XM_067325367.1"/>
</dbReference>
<name>A0A836H4M5_9TRYP</name>
<evidence type="ECO:0000256" key="1">
    <source>
        <dbReference type="ARBA" id="ARBA00022574"/>
    </source>
</evidence>
<dbReference type="KEGG" id="lmat:92517879"/>
<keyword evidence="2" id="KW-0677">Repeat</keyword>
<dbReference type="InterPro" id="IPR011047">
    <property type="entry name" value="Quinoprotein_ADH-like_sf"/>
</dbReference>
<comment type="caution">
    <text evidence="6">The sequence shown here is derived from an EMBL/GenBank/DDBJ whole genome shotgun (WGS) entry which is preliminary data.</text>
</comment>
<dbReference type="Proteomes" id="UP000673552">
    <property type="component" value="Unassembled WGS sequence"/>
</dbReference>
<dbReference type="AlphaFoldDB" id="A0A836H4M5"/>
<dbReference type="PROSITE" id="PS50294">
    <property type="entry name" value="WD_REPEATS_REGION"/>
    <property type="match status" value="1"/>
</dbReference>
<proteinExistence type="predicted"/>
<dbReference type="EMBL" id="JAFEUZ010000006">
    <property type="protein sequence ID" value="KAG5486766.1"/>
    <property type="molecule type" value="Genomic_DNA"/>
</dbReference>
<evidence type="ECO:0000259" key="5">
    <source>
        <dbReference type="Pfam" id="PF21031"/>
    </source>
</evidence>
<gene>
    <name evidence="6" type="ORF">LSCM1_08022</name>
</gene>
<protein>
    <recommendedName>
        <fullName evidence="5">WD repeat-containing protein 54 beta-propeller domain-containing protein</fullName>
    </recommendedName>
</protein>
<evidence type="ECO:0000313" key="7">
    <source>
        <dbReference type="Proteomes" id="UP000673552"/>
    </source>
</evidence>
<keyword evidence="7" id="KW-1185">Reference proteome</keyword>
<feature type="repeat" description="WD" evidence="4">
    <location>
        <begin position="242"/>
        <end position="283"/>
    </location>
</feature>
<dbReference type="Pfam" id="PF21031">
    <property type="entry name" value="WDR54"/>
    <property type="match status" value="1"/>
</dbReference>
<dbReference type="InterPro" id="IPR049546">
    <property type="entry name" value="WDR54_beta_prop"/>
</dbReference>
<dbReference type="InterPro" id="IPR019775">
    <property type="entry name" value="WD40_repeat_CS"/>
</dbReference>
<evidence type="ECO:0000256" key="4">
    <source>
        <dbReference type="PROSITE-ProRule" id="PRU00221"/>
    </source>
</evidence>
<organism evidence="6 7">
    <name type="scientific">Leishmania martiniquensis</name>
    <dbReference type="NCBI Taxonomy" id="1580590"/>
    <lineage>
        <taxon>Eukaryota</taxon>
        <taxon>Discoba</taxon>
        <taxon>Euglenozoa</taxon>
        <taxon>Kinetoplastea</taxon>
        <taxon>Metakinetoplastina</taxon>
        <taxon>Trypanosomatida</taxon>
        <taxon>Trypanosomatidae</taxon>
        <taxon>Leishmaniinae</taxon>
        <taxon>Leishmania</taxon>
    </lineage>
</organism>
<sequence>MSFALAPHHEVVLPHSPALLYNNLQLHHGGAYVSYATDSAVYTIQASTGAPHFPPLRFSRHHVRYLAALADAAESIVLVVVLSGGMAIIIVDGDQAHVLPKQAGDAALTCAAVARVAGRDEMLVAFGASNGIPLCCRYTLKGQPVPSVEGTAPVQAHASRSITALDLEAAGEGSSMMATGDAGGHVVLWTDSNPTLMIPPESNTDAVTCVQLIPVRDTVAVAYGGGQIRLIERGSGAVAITIQAHSRWINSMVYSAAQQWLASAAEDGQLLLWDISSVDPNAVCIARGAVANELPTGLAFVEDSCALLAASYDVLALRFFFISDSGRSHGAME</sequence>
<feature type="domain" description="WD repeat-containing protein 54 beta-propeller" evidence="5">
    <location>
        <begin position="101"/>
        <end position="285"/>
    </location>
</feature>
<keyword evidence="3" id="KW-0689">Ribosomal protein</keyword>
<dbReference type="PROSITE" id="PS50082">
    <property type="entry name" value="WD_REPEATS_2"/>
    <property type="match status" value="1"/>
</dbReference>